<feature type="domain" description="Rhodanese" evidence="3">
    <location>
        <begin position="166"/>
        <end position="275"/>
    </location>
</feature>
<evidence type="ECO:0000313" key="4">
    <source>
        <dbReference type="EMBL" id="MFD2912952.1"/>
    </source>
</evidence>
<dbReference type="GO" id="GO:0016740">
    <property type="term" value="F:transferase activity"/>
    <property type="evidence" value="ECO:0007669"/>
    <property type="project" value="UniProtKB-KW"/>
</dbReference>
<feature type="domain" description="Rhodanese" evidence="3">
    <location>
        <begin position="16"/>
        <end position="135"/>
    </location>
</feature>
<dbReference type="InterPro" id="IPR045078">
    <property type="entry name" value="TST/MPST-like"/>
</dbReference>
<evidence type="ECO:0000313" key="5">
    <source>
        <dbReference type="Proteomes" id="UP001597561"/>
    </source>
</evidence>
<dbReference type="InterPro" id="IPR001763">
    <property type="entry name" value="Rhodanese-like_dom"/>
</dbReference>
<keyword evidence="2" id="KW-0677">Repeat</keyword>
<name>A0ABW5ZJB1_9BACL</name>
<dbReference type="PANTHER" id="PTHR11364">
    <property type="entry name" value="THIOSULFATE SULFERTANSFERASE"/>
    <property type="match status" value="1"/>
</dbReference>
<keyword evidence="1 4" id="KW-0808">Transferase</keyword>
<dbReference type="InterPro" id="IPR036873">
    <property type="entry name" value="Rhodanese-like_dom_sf"/>
</dbReference>
<evidence type="ECO:0000256" key="1">
    <source>
        <dbReference type="ARBA" id="ARBA00022679"/>
    </source>
</evidence>
<keyword evidence="5" id="KW-1185">Reference proteome</keyword>
<reference evidence="5" key="1">
    <citation type="journal article" date="2019" name="Int. J. Syst. Evol. Microbiol.">
        <title>The Global Catalogue of Microorganisms (GCM) 10K type strain sequencing project: providing services to taxonomists for standard genome sequencing and annotation.</title>
        <authorList>
            <consortium name="The Broad Institute Genomics Platform"/>
            <consortium name="The Broad Institute Genome Sequencing Center for Infectious Disease"/>
            <person name="Wu L."/>
            <person name="Ma J."/>
        </authorList>
    </citation>
    <scope>NUCLEOTIDE SEQUENCE [LARGE SCALE GENOMIC DNA]</scope>
    <source>
        <strain evidence="5">KCTC 13528</strain>
    </source>
</reference>
<accession>A0ABW5ZJB1</accession>
<dbReference type="SMART" id="SM00450">
    <property type="entry name" value="RHOD"/>
    <property type="match status" value="2"/>
</dbReference>
<evidence type="ECO:0000259" key="3">
    <source>
        <dbReference type="PROSITE" id="PS50206"/>
    </source>
</evidence>
<dbReference type="Gene3D" id="3.40.250.10">
    <property type="entry name" value="Rhodanese-like domain"/>
    <property type="match status" value="2"/>
</dbReference>
<dbReference type="PANTHER" id="PTHR11364:SF27">
    <property type="entry name" value="SULFURTRANSFERASE"/>
    <property type="match status" value="1"/>
</dbReference>
<protein>
    <submittedName>
        <fullName evidence="4">Sulfurtransferase</fullName>
        <ecNumber evidence="4">2.8.1.-</ecNumber>
    </submittedName>
</protein>
<dbReference type="CDD" id="cd01449">
    <property type="entry name" value="TST_Repeat_2"/>
    <property type="match status" value="1"/>
</dbReference>
<gene>
    <name evidence="4" type="ORF">ACFS5P_13785</name>
</gene>
<dbReference type="RefSeq" id="WP_204727652.1">
    <property type="nucleotide sequence ID" value="NZ_JAFBDK010000001.1"/>
</dbReference>
<comment type="caution">
    <text evidence="4">The sequence shown here is derived from an EMBL/GenBank/DDBJ whole genome shotgun (WGS) entry which is preliminary data.</text>
</comment>
<dbReference type="EC" id="2.8.1.-" evidence="4"/>
<dbReference type="InterPro" id="IPR001307">
    <property type="entry name" value="Thiosulphate_STrfase_CS"/>
</dbReference>
<organism evidence="4 5">
    <name type="scientific">Jeotgalibacillus terrae</name>
    <dbReference type="NCBI Taxonomy" id="587735"/>
    <lineage>
        <taxon>Bacteria</taxon>
        <taxon>Bacillati</taxon>
        <taxon>Bacillota</taxon>
        <taxon>Bacilli</taxon>
        <taxon>Bacillales</taxon>
        <taxon>Caryophanaceae</taxon>
        <taxon>Jeotgalibacillus</taxon>
    </lineage>
</organism>
<dbReference type="EMBL" id="JBHUPG010000027">
    <property type="protein sequence ID" value="MFD2912952.1"/>
    <property type="molecule type" value="Genomic_DNA"/>
</dbReference>
<dbReference type="CDD" id="cd01448">
    <property type="entry name" value="TST_Repeat_1"/>
    <property type="match status" value="1"/>
</dbReference>
<dbReference type="PROSITE" id="PS50206">
    <property type="entry name" value="RHODANESE_3"/>
    <property type="match status" value="2"/>
</dbReference>
<proteinExistence type="predicted"/>
<dbReference type="PROSITE" id="PS00380">
    <property type="entry name" value="RHODANESE_1"/>
    <property type="match status" value="1"/>
</dbReference>
<sequence>MQFSVTAEWLNEQIRQKKPVTILDCRFDLKEPDAGEAEYLKNHIPGAVYIHLDRDLSGEVKNHGGRHPLPEMNQFHDKMQRAGVNAADPVIVYDGGEGAFAARAWWLFTFAGHKQTFLLDGGFQEWREKGYPLSETIPDVKKGIFELNLQLEAVADTAEVEQIVAGHTKGTLIDTRESMRYRGDHEPIDRVAGHIPGALNYEWFETYQAGNLLKADDQKKRFSNLDPDQPLVVYCGSGVTACPNVIALKMAGFKHVKLYTGSYSDWISYADHEIETCETHKKE</sequence>
<dbReference type="Pfam" id="PF00581">
    <property type="entry name" value="Rhodanese"/>
    <property type="match status" value="2"/>
</dbReference>
<dbReference type="SUPFAM" id="SSF52821">
    <property type="entry name" value="Rhodanese/Cell cycle control phosphatase"/>
    <property type="match status" value="2"/>
</dbReference>
<dbReference type="Proteomes" id="UP001597561">
    <property type="component" value="Unassembled WGS sequence"/>
</dbReference>
<evidence type="ECO:0000256" key="2">
    <source>
        <dbReference type="ARBA" id="ARBA00022737"/>
    </source>
</evidence>